<dbReference type="Pfam" id="PF01128">
    <property type="entry name" value="IspD"/>
    <property type="match status" value="1"/>
</dbReference>
<dbReference type="InterPro" id="IPR050088">
    <property type="entry name" value="IspD/TarI_cytidylyltransf_bact"/>
</dbReference>
<dbReference type="InterPro" id="IPR034683">
    <property type="entry name" value="IspD/TarI"/>
</dbReference>
<dbReference type="InterPro" id="IPR029044">
    <property type="entry name" value="Nucleotide-diphossugar_trans"/>
</dbReference>
<accession>A0ABQ6IUK8</accession>
<name>A0ABQ6IUK8_9MICO</name>
<keyword evidence="4" id="KW-1185">Reference proteome</keyword>
<dbReference type="PANTHER" id="PTHR32125">
    <property type="entry name" value="2-C-METHYL-D-ERYTHRITOL 4-PHOSPHATE CYTIDYLYLTRANSFERASE, CHLOROPLASTIC"/>
    <property type="match status" value="1"/>
</dbReference>
<evidence type="ECO:0000256" key="1">
    <source>
        <dbReference type="ARBA" id="ARBA00022679"/>
    </source>
</evidence>
<comment type="caution">
    <text evidence="3">The sequence shown here is derived from an EMBL/GenBank/DDBJ whole genome shotgun (WGS) entry which is preliminary data.</text>
</comment>
<dbReference type="Gene3D" id="3.90.550.10">
    <property type="entry name" value="Spore Coat Polysaccharide Biosynthesis Protein SpsA, Chain A"/>
    <property type="match status" value="1"/>
</dbReference>
<evidence type="ECO:0000313" key="3">
    <source>
        <dbReference type="EMBL" id="GMA40978.1"/>
    </source>
</evidence>
<dbReference type="InterPro" id="IPR018294">
    <property type="entry name" value="ISPD_synthase_CS"/>
</dbReference>
<dbReference type="EMBL" id="BSUO01000001">
    <property type="protein sequence ID" value="GMA40978.1"/>
    <property type="molecule type" value="Genomic_DNA"/>
</dbReference>
<proteinExistence type="predicted"/>
<sequence>MAAGLAVLLDEDGLVLVHDAARALAPPELFQRVIHALREGRGAVIPGMAVADTIKAVDSSGVVTATLDRAALRAIQTPQGFGRAVLTHAHGENHDAVVTDDAALVELTGAPIHVVDGDAWAAKITTRDDLDMAERRLSRVGS</sequence>
<protein>
    <recommendedName>
        <fullName evidence="5">2-C-methyl-D-erythritol 4-phosphate cytidylyltransferase</fullName>
    </recommendedName>
</protein>
<keyword evidence="1" id="KW-0808">Transferase</keyword>
<keyword evidence="2" id="KW-0548">Nucleotidyltransferase</keyword>
<gene>
    <name evidence="3" type="ORF">GCM10025883_30230</name>
</gene>
<organism evidence="3 4">
    <name type="scientific">Mobilicoccus caccae</name>
    <dbReference type="NCBI Taxonomy" id="1859295"/>
    <lineage>
        <taxon>Bacteria</taxon>
        <taxon>Bacillati</taxon>
        <taxon>Actinomycetota</taxon>
        <taxon>Actinomycetes</taxon>
        <taxon>Micrococcales</taxon>
        <taxon>Dermatophilaceae</taxon>
        <taxon>Mobilicoccus</taxon>
    </lineage>
</organism>
<reference evidence="4" key="1">
    <citation type="journal article" date="2019" name="Int. J. Syst. Evol. Microbiol.">
        <title>The Global Catalogue of Microorganisms (GCM) 10K type strain sequencing project: providing services to taxonomists for standard genome sequencing and annotation.</title>
        <authorList>
            <consortium name="The Broad Institute Genomics Platform"/>
            <consortium name="The Broad Institute Genome Sequencing Center for Infectious Disease"/>
            <person name="Wu L."/>
            <person name="Ma J."/>
        </authorList>
    </citation>
    <scope>NUCLEOTIDE SEQUENCE [LARGE SCALE GENOMIC DNA]</scope>
    <source>
        <strain evidence="4">NBRC 113072</strain>
    </source>
</reference>
<dbReference type="PANTHER" id="PTHR32125:SF4">
    <property type="entry name" value="2-C-METHYL-D-ERYTHRITOL 4-PHOSPHATE CYTIDYLYLTRANSFERASE, CHLOROPLASTIC"/>
    <property type="match status" value="1"/>
</dbReference>
<dbReference type="PROSITE" id="PS01295">
    <property type="entry name" value="ISPD"/>
    <property type="match status" value="1"/>
</dbReference>
<dbReference type="SUPFAM" id="SSF53448">
    <property type="entry name" value="Nucleotide-diphospho-sugar transferases"/>
    <property type="match status" value="1"/>
</dbReference>
<dbReference type="Proteomes" id="UP001157126">
    <property type="component" value="Unassembled WGS sequence"/>
</dbReference>
<evidence type="ECO:0000256" key="2">
    <source>
        <dbReference type="ARBA" id="ARBA00022695"/>
    </source>
</evidence>
<evidence type="ECO:0008006" key="5">
    <source>
        <dbReference type="Google" id="ProtNLM"/>
    </source>
</evidence>
<evidence type="ECO:0000313" key="4">
    <source>
        <dbReference type="Proteomes" id="UP001157126"/>
    </source>
</evidence>